<keyword evidence="1" id="KW-0862">Zinc</keyword>
<keyword evidence="1" id="KW-0479">Metal-binding</keyword>
<accession>A0A167GAX2</accession>
<dbReference type="KEGG" id="pcx:LPB68_10630"/>
<proteinExistence type="predicted"/>
<dbReference type="GO" id="GO:0008270">
    <property type="term" value="F:zinc ion binding"/>
    <property type="evidence" value="ECO:0007669"/>
    <property type="project" value="UniProtKB-KW"/>
</dbReference>
<comment type="caution">
    <text evidence="3">The sequence shown here is derived from an EMBL/GenBank/DDBJ whole genome shotgun (WGS) entry which is preliminary data.</text>
</comment>
<dbReference type="OrthoDB" id="7593573at2"/>
<organism evidence="3 4">
    <name type="scientific">Paenibacillus crassostreae</name>
    <dbReference type="NCBI Taxonomy" id="1763538"/>
    <lineage>
        <taxon>Bacteria</taxon>
        <taxon>Bacillati</taxon>
        <taxon>Bacillota</taxon>
        <taxon>Bacilli</taxon>
        <taxon>Bacillales</taxon>
        <taxon>Paenibacillaceae</taxon>
        <taxon>Paenibacillus</taxon>
    </lineage>
</organism>
<dbReference type="EMBL" id="LSFN01000004">
    <property type="protein sequence ID" value="OAB77397.1"/>
    <property type="molecule type" value="Genomic_DNA"/>
</dbReference>
<keyword evidence="1" id="KW-0863">Zinc-finger</keyword>
<dbReference type="AlphaFoldDB" id="A0A167GAX2"/>
<dbReference type="PROSITE" id="PS50966">
    <property type="entry name" value="ZF_SWIM"/>
    <property type="match status" value="1"/>
</dbReference>
<name>A0A167GAX2_9BACL</name>
<evidence type="ECO:0000259" key="2">
    <source>
        <dbReference type="PROSITE" id="PS50966"/>
    </source>
</evidence>
<dbReference type="InterPro" id="IPR007527">
    <property type="entry name" value="Znf_SWIM"/>
</dbReference>
<dbReference type="RefSeq" id="WP_068654604.1">
    <property type="nucleotide sequence ID" value="NZ_CP017770.1"/>
</dbReference>
<gene>
    <name evidence="3" type="ORF">PNBC_01620</name>
</gene>
<evidence type="ECO:0000313" key="3">
    <source>
        <dbReference type="EMBL" id="OAB77397.1"/>
    </source>
</evidence>
<reference evidence="3 4" key="1">
    <citation type="submission" date="2016-02" db="EMBL/GenBank/DDBJ databases">
        <title>Paenibacillus sp. LPB0068, isolated from Crassostrea gigas.</title>
        <authorList>
            <person name="Shin S.-K."/>
            <person name="Yi H."/>
        </authorList>
    </citation>
    <scope>NUCLEOTIDE SEQUENCE [LARGE SCALE GENOMIC DNA]</scope>
    <source>
        <strain evidence="3 4">LPB0068</strain>
    </source>
</reference>
<dbReference type="STRING" id="1763538.LPB68_10630"/>
<evidence type="ECO:0000313" key="4">
    <source>
        <dbReference type="Proteomes" id="UP000077134"/>
    </source>
</evidence>
<feature type="domain" description="SWIM-type" evidence="2">
    <location>
        <begin position="61"/>
        <end position="94"/>
    </location>
</feature>
<keyword evidence="4" id="KW-1185">Reference proteome</keyword>
<sequence>MNPTYIMDDTQWQNLIQNVAHNFNDLTIKRGFQYFKQGRVHSFTMSGPDHIEAVVEGTEDYSIKINIESFSANHCNCPVTANCKHIIAVLLEYANLQDRSVHALVNAHSAAMFKQVTKPSPHTAANRSIIQTPLQKAEASAKLKEQASHLSTKPISEWYELFEQCITPLGMKIPNGQYAQNALASIYTIKPQLSPVMELLFHLQVHLFVLKKLVKPLQKSENISNFYMGFHTQVAADDVLAEIERTFLNKLPLPTEPENWPYMKETLKGLRNDMLIEPQNLQYFLDVYNQLWSHWIYPNHIGSEMYLEELEHLQSAKDELGTSLSRLPWMLAQSWMHFYLTQDELSWALLKVGDKIYTIHPNHLYHFLSILMQTEEWARLTEWLIQIGPLLSSNRNSNLHQYWSYWETTIQYHPEAEQSMWATLVSMLPLSRNIYEEKLLNHGKWKQWMDYQLSTGREPLDYRVTVFQPVEKHAPELLLPFYHQAVERYVVQKNRDSYKLAVKLLKRLSKLYKKLKQEARWELFIASFVTRYSRLRALQEELRRGKLIS</sequence>
<evidence type="ECO:0000256" key="1">
    <source>
        <dbReference type="PROSITE-ProRule" id="PRU00325"/>
    </source>
</evidence>
<dbReference type="Proteomes" id="UP000077134">
    <property type="component" value="Unassembled WGS sequence"/>
</dbReference>
<protein>
    <recommendedName>
        <fullName evidence="2">SWIM-type domain-containing protein</fullName>
    </recommendedName>
</protein>